<dbReference type="PROSITE" id="PS50109">
    <property type="entry name" value="HIS_KIN"/>
    <property type="match status" value="1"/>
</dbReference>
<evidence type="ECO:0000256" key="6">
    <source>
        <dbReference type="ARBA" id="ARBA00023012"/>
    </source>
</evidence>
<evidence type="ECO:0000256" key="3">
    <source>
        <dbReference type="ARBA" id="ARBA00022553"/>
    </source>
</evidence>
<evidence type="ECO:0000313" key="11">
    <source>
        <dbReference type="EMBL" id="MCY6369920.1"/>
    </source>
</evidence>
<evidence type="ECO:0000313" key="12">
    <source>
        <dbReference type="Proteomes" id="UP001079657"/>
    </source>
</evidence>
<keyword evidence="5" id="KW-0418">Kinase</keyword>
<dbReference type="SUPFAM" id="SSF47384">
    <property type="entry name" value="Homodimeric domain of signal transducing histidine kinase"/>
    <property type="match status" value="1"/>
</dbReference>
<evidence type="ECO:0000259" key="10">
    <source>
        <dbReference type="PROSITE" id="PS50894"/>
    </source>
</evidence>
<dbReference type="PANTHER" id="PTHR43395">
    <property type="entry name" value="SENSOR HISTIDINE KINASE CHEA"/>
    <property type="match status" value="1"/>
</dbReference>
<dbReference type="Pfam" id="PF01627">
    <property type="entry name" value="Hpt"/>
    <property type="match status" value="1"/>
</dbReference>
<dbReference type="EMBL" id="JAPQES010000001">
    <property type="protein sequence ID" value="MCY6369920.1"/>
    <property type="molecule type" value="Genomic_DNA"/>
</dbReference>
<dbReference type="Pfam" id="PF02518">
    <property type="entry name" value="HATPase_c"/>
    <property type="match status" value="1"/>
</dbReference>
<dbReference type="CDD" id="cd00088">
    <property type="entry name" value="HPT"/>
    <property type="match status" value="1"/>
</dbReference>
<comment type="caution">
    <text evidence="11">The sequence shown here is derived from an EMBL/GenBank/DDBJ whole genome shotgun (WGS) entry which is preliminary data.</text>
</comment>
<feature type="domain" description="CheW-like" evidence="9">
    <location>
        <begin position="699"/>
        <end position="832"/>
    </location>
</feature>
<keyword evidence="3 7" id="KW-0597">Phosphoprotein</keyword>
<dbReference type="SMART" id="SM00073">
    <property type="entry name" value="HPT"/>
    <property type="match status" value="1"/>
</dbReference>
<feature type="domain" description="CheW-like" evidence="9">
    <location>
        <begin position="533"/>
        <end position="675"/>
    </location>
</feature>
<feature type="domain" description="Histidine kinase" evidence="8">
    <location>
        <begin position="279"/>
        <end position="531"/>
    </location>
</feature>
<dbReference type="InterPro" id="IPR036641">
    <property type="entry name" value="HPT_dom_sf"/>
</dbReference>
<dbReference type="InterPro" id="IPR003594">
    <property type="entry name" value="HATPase_dom"/>
</dbReference>
<dbReference type="InterPro" id="IPR004358">
    <property type="entry name" value="Sig_transdc_His_kin-like_C"/>
</dbReference>
<dbReference type="SUPFAM" id="SSF50341">
    <property type="entry name" value="CheW-like"/>
    <property type="match status" value="2"/>
</dbReference>
<dbReference type="InterPro" id="IPR037006">
    <property type="entry name" value="CheA-like_homodim_sf"/>
</dbReference>
<organism evidence="11 12">
    <name type="scientific">Clostridium ganghwense</name>
    <dbReference type="NCBI Taxonomy" id="312089"/>
    <lineage>
        <taxon>Bacteria</taxon>
        <taxon>Bacillati</taxon>
        <taxon>Bacillota</taxon>
        <taxon>Clostridia</taxon>
        <taxon>Eubacteriales</taxon>
        <taxon>Clostridiaceae</taxon>
        <taxon>Clostridium</taxon>
    </lineage>
</organism>
<sequence length="858" mass="98654">MMNEEFINDFIEEAALHTSNVEKWLLLLNSERENIDYINKIFRAVHSIKGTAGFFKLNKIVELAHSMENLFGKIRNNKYKLKDTDMDVVLCANDCLKTLSENVYDNENIHIDEHINQINNILQSDIKESSFEKVDYEVIEKAKKRGHILYEISINLRGDLKENNIEIMKLIQSVKSIGEIIDSNMDTNKVRNLEHFNESEATLYLIISSVLEKNLVALALDLDETKIHECIYEEVVDKKEDSNKNTIVMEEISCEEEMSDKLKIEQNEKKVIRQENSFNKEETIRVKLGLLNELLNLTGELVLGRNQLIRTMESHKKDIQGIDNILQNIDYVTSKLQGKIMQTRMQPMANVFDKFPRIIRDLSKSLNKDIKLELEGEEVELDKSIIEALADPLVHLVRNAADHGLESSKERQQKGKTSTGTIKLKAYYRAGYVIIDVIDDGKGIDIEEIKKKVLEKELVSSNELSKMTEKEIIELILTPGFSTNDSVTAISGRGVGMDVVKTNIKKLGGNIEIYTKQGKETTVRLIIPLTLAIISALIVESKNQKFVLPQINLKEIVRITPKDIDKKIEYVNDTKILRLRDKFLPIINLAEILEDKDENHCEVYSNKIIRVLVLKFGFKEFGLIVDEIHDDEEILVKSLPRYLKDLKCYAGVTILGDGKVAMILDVNGIVEKAKLKLKDESELIKLKRKEEKDKDIKEQSNLMLFKCSQHETFGVDLSFIQRVEEIKLNDIELIGDNEYVKIRGNSLRIIRPSKYIPVSRQQENNKKYYVIILKHVKYPVGILIDKIYDTVETYINLNTDDFDYKGILGSTIIEDKIILILNVYELLELAVPEKYTTQTVKESLEEDIKNLCNKEGEK</sequence>
<evidence type="ECO:0000259" key="8">
    <source>
        <dbReference type="PROSITE" id="PS50109"/>
    </source>
</evidence>
<comment type="catalytic activity">
    <reaction evidence="1">
        <text>ATP + protein L-histidine = ADP + protein N-phospho-L-histidine.</text>
        <dbReference type="EC" id="2.7.13.3"/>
    </reaction>
</comment>
<dbReference type="Gene3D" id="1.20.120.160">
    <property type="entry name" value="HPT domain"/>
    <property type="match status" value="1"/>
</dbReference>
<evidence type="ECO:0000256" key="7">
    <source>
        <dbReference type="PROSITE-ProRule" id="PRU00110"/>
    </source>
</evidence>
<dbReference type="SMART" id="SM00260">
    <property type="entry name" value="CheW"/>
    <property type="match status" value="2"/>
</dbReference>
<dbReference type="InterPro" id="IPR004105">
    <property type="entry name" value="CheA-like_dim"/>
</dbReference>
<dbReference type="SUPFAM" id="SSF47226">
    <property type="entry name" value="Histidine-containing phosphotransfer domain, HPT domain"/>
    <property type="match status" value="1"/>
</dbReference>
<evidence type="ECO:0000256" key="5">
    <source>
        <dbReference type="ARBA" id="ARBA00022777"/>
    </source>
</evidence>
<evidence type="ECO:0000256" key="1">
    <source>
        <dbReference type="ARBA" id="ARBA00000085"/>
    </source>
</evidence>
<dbReference type="Gene3D" id="2.40.50.180">
    <property type="entry name" value="CheA-289, Domain 4"/>
    <property type="match status" value="1"/>
</dbReference>
<dbReference type="InterPro" id="IPR002545">
    <property type="entry name" value="CheW-lke_dom"/>
</dbReference>
<dbReference type="InterPro" id="IPR008207">
    <property type="entry name" value="Sig_transdc_His_kin_Hpt_dom"/>
</dbReference>
<reference evidence="11" key="1">
    <citation type="submission" date="2022-12" db="EMBL/GenBank/DDBJ databases">
        <authorList>
            <person name="Wang J."/>
        </authorList>
    </citation>
    <scope>NUCLEOTIDE SEQUENCE</scope>
    <source>
        <strain evidence="11">HY-42-06</strain>
    </source>
</reference>
<dbReference type="Proteomes" id="UP001079657">
    <property type="component" value="Unassembled WGS sequence"/>
</dbReference>
<dbReference type="EC" id="2.7.13.3" evidence="2"/>
<dbReference type="SMART" id="SM01231">
    <property type="entry name" value="H-kinase_dim"/>
    <property type="match status" value="1"/>
</dbReference>
<evidence type="ECO:0000259" key="9">
    <source>
        <dbReference type="PROSITE" id="PS50851"/>
    </source>
</evidence>
<keyword evidence="6" id="KW-0902">Two-component regulatory system</keyword>
<dbReference type="SUPFAM" id="SSF55874">
    <property type="entry name" value="ATPase domain of HSP90 chaperone/DNA topoisomerase II/histidine kinase"/>
    <property type="match status" value="1"/>
</dbReference>
<dbReference type="InterPro" id="IPR036890">
    <property type="entry name" value="HATPase_C_sf"/>
</dbReference>
<name>A0ABT4CLJ3_9CLOT</name>
<dbReference type="RefSeq" id="WP_268048346.1">
    <property type="nucleotide sequence ID" value="NZ_JAPQES010000001.1"/>
</dbReference>
<feature type="modified residue" description="Phosphohistidine" evidence="7">
    <location>
        <position position="46"/>
    </location>
</feature>
<proteinExistence type="predicted"/>
<dbReference type="InterPro" id="IPR036097">
    <property type="entry name" value="HisK_dim/P_sf"/>
</dbReference>
<dbReference type="Pfam" id="PF02895">
    <property type="entry name" value="H-kinase_dim"/>
    <property type="match status" value="1"/>
</dbReference>
<dbReference type="InterPro" id="IPR051315">
    <property type="entry name" value="Bact_Chemotaxis_CheA"/>
</dbReference>
<dbReference type="PROSITE" id="PS50894">
    <property type="entry name" value="HPT"/>
    <property type="match status" value="1"/>
</dbReference>
<dbReference type="Pfam" id="PF01584">
    <property type="entry name" value="CheW"/>
    <property type="match status" value="2"/>
</dbReference>
<accession>A0ABT4CLJ3</accession>
<dbReference type="Gene3D" id="2.30.30.40">
    <property type="entry name" value="SH3 Domains"/>
    <property type="match status" value="1"/>
</dbReference>
<dbReference type="PROSITE" id="PS50851">
    <property type="entry name" value="CHEW"/>
    <property type="match status" value="2"/>
</dbReference>
<dbReference type="Gene3D" id="1.10.287.560">
    <property type="entry name" value="Histidine kinase CheA-like, homodimeric domain"/>
    <property type="match status" value="1"/>
</dbReference>
<dbReference type="SMART" id="SM00387">
    <property type="entry name" value="HATPase_c"/>
    <property type="match status" value="1"/>
</dbReference>
<dbReference type="Gene3D" id="3.30.565.10">
    <property type="entry name" value="Histidine kinase-like ATPase, C-terminal domain"/>
    <property type="match status" value="1"/>
</dbReference>
<dbReference type="PRINTS" id="PR00344">
    <property type="entry name" value="BCTRLSENSOR"/>
</dbReference>
<keyword evidence="4" id="KW-0808">Transferase</keyword>
<dbReference type="InterPro" id="IPR005467">
    <property type="entry name" value="His_kinase_dom"/>
</dbReference>
<dbReference type="InterPro" id="IPR036061">
    <property type="entry name" value="CheW-like_dom_sf"/>
</dbReference>
<protein>
    <recommendedName>
        <fullName evidence="2">histidine kinase</fullName>
        <ecNumber evidence="2">2.7.13.3</ecNumber>
    </recommendedName>
</protein>
<evidence type="ECO:0000256" key="2">
    <source>
        <dbReference type="ARBA" id="ARBA00012438"/>
    </source>
</evidence>
<keyword evidence="12" id="KW-1185">Reference proteome</keyword>
<dbReference type="PANTHER" id="PTHR43395:SF1">
    <property type="entry name" value="CHEMOTAXIS PROTEIN CHEA"/>
    <property type="match status" value="1"/>
</dbReference>
<gene>
    <name evidence="11" type="ORF">OXH55_04685</name>
</gene>
<feature type="domain" description="HPt" evidence="10">
    <location>
        <begin position="1"/>
        <end position="106"/>
    </location>
</feature>
<evidence type="ECO:0000256" key="4">
    <source>
        <dbReference type="ARBA" id="ARBA00022679"/>
    </source>
</evidence>